<sequence>MTGDEARRAAQVFELMHYACFHFEFEHSLGADAAVGAEDVWCQSPGCPAQPGDWRERLGLLWWSGRGRWGQGYLDDRQEGQLERLSAARWIPRSELADQLMGGTPEQVGAFFVALREAAGALPDGAVETEDERAERLARSDACFDQLRRLLQLAEEQS</sequence>
<reference evidence="1 2" key="1">
    <citation type="journal article" date="2011" name="Stand. Genomic Sci.">
        <title>High quality draft genome sequence of Segniliparus rugosus CDC 945(T)= (ATCC BAA-974(T)).</title>
        <authorList>
            <person name="Earl A.M."/>
            <person name="Desjardins C.A."/>
            <person name="Fitzgerald M.G."/>
            <person name="Arachchi H.M."/>
            <person name="Zeng Q."/>
            <person name="Mehta T."/>
            <person name="Griggs A."/>
            <person name="Birren B.W."/>
            <person name="Toney N.C."/>
            <person name="Carr J."/>
            <person name="Posey J."/>
            <person name="Butler W.R."/>
        </authorList>
    </citation>
    <scope>NUCLEOTIDE SEQUENCE [LARGE SCALE GENOMIC DNA]</scope>
    <source>
        <strain evidence="2">ATCC BAA-974 / DSM 45345 / CCUG 50838 / CIP 108380 / JCM 13579 / CDC 945</strain>
    </source>
</reference>
<organism evidence="1 2">
    <name type="scientific">Segniliparus rugosus (strain ATCC BAA-974 / DSM 45345 / CCUG 50838 / CIP 108380 / JCM 13579 / CDC 945)</name>
    <dbReference type="NCBI Taxonomy" id="679197"/>
    <lineage>
        <taxon>Bacteria</taxon>
        <taxon>Bacillati</taxon>
        <taxon>Actinomycetota</taxon>
        <taxon>Actinomycetes</taxon>
        <taxon>Mycobacteriales</taxon>
        <taxon>Segniliparaceae</taxon>
        <taxon>Segniliparus</taxon>
    </lineage>
</organism>
<proteinExistence type="predicted"/>
<gene>
    <name evidence="1" type="ORF">HMPREF9336_01673</name>
</gene>
<dbReference type="EMBL" id="ACZI02000002">
    <property type="protein sequence ID" value="EFV13463.2"/>
    <property type="molecule type" value="Genomic_DNA"/>
</dbReference>
<protein>
    <submittedName>
        <fullName evidence="1">Uncharacterized protein</fullName>
    </submittedName>
</protein>
<dbReference type="AlphaFoldDB" id="E5XQA1"/>
<name>E5XQA1_SEGRC</name>
<evidence type="ECO:0000313" key="1">
    <source>
        <dbReference type="EMBL" id="EFV13463.2"/>
    </source>
</evidence>
<evidence type="ECO:0000313" key="2">
    <source>
        <dbReference type="Proteomes" id="UP000004816"/>
    </source>
</evidence>
<dbReference type="HOGENOM" id="CLU_1668182_0_0_11"/>
<accession>E5XQA1</accession>
<keyword evidence="2" id="KW-1185">Reference proteome</keyword>
<comment type="caution">
    <text evidence="1">The sequence shown here is derived from an EMBL/GenBank/DDBJ whole genome shotgun (WGS) entry which is preliminary data.</text>
</comment>
<dbReference type="Proteomes" id="UP000004816">
    <property type="component" value="Unassembled WGS sequence"/>
</dbReference>